<organism evidence="8 9">
    <name type="scientific">Rhypophila decipiens</name>
    <dbReference type="NCBI Taxonomy" id="261697"/>
    <lineage>
        <taxon>Eukaryota</taxon>
        <taxon>Fungi</taxon>
        <taxon>Dikarya</taxon>
        <taxon>Ascomycota</taxon>
        <taxon>Pezizomycotina</taxon>
        <taxon>Sordariomycetes</taxon>
        <taxon>Sordariomycetidae</taxon>
        <taxon>Sordariales</taxon>
        <taxon>Naviculisporaceae</taxon>
        <taxon>Rhypophila</taxon>
    </lineage>
</organism>
<evidence type="ECO:0000256" key="4">
    <source>
        <dbReference type="ARBA" id="ARBA00023136"/>
    </source>
</evidence>
<comment type="subcellular location">
    <subcellularLocation>
        <location evidence="1">Membrane</location>
        <topology evidence="1">Multi-pass membrane protein</topology>
    </subcellularLocation>
</comment>
<feature type="transmembrane region" description="Helical" evidence="6">
    <location>
        <begin position="45"/>
        <end position="64"/>
    </location>
</feature>
<evidence type="ECO:0000313" key="8">
    <source>
        <dbReference type="EMBL" id="KAK4206939.1"/>
    </source>
</evidence>
<keyword evidence="3 6" id="KW-1133">Transmembrane helix</keyword>
<feature type="transmembrane region" description="Helical" evidence="6">
    <location>
        <begin position="250"/>
        <end position="270"/>
    </location>
</feature>
<evidence type="ECO:0000256" key="1">
    <source>
        <dbReference type="ARBA" id="ARBA00004141"/>
    </source>
</evidence>
<accession>A0AAN6XUG8</accession>
<reference evidence="8" key="2">
    <citation type="submission" date="2023-05" db="EMBL/GenBank/DDBJ databases">
        <authorList>
            <consortium name="Lawrence Berkeley National Laboratory"/>
            <person name="Steindorff A."/>
            <person name="Hensen N."/>
            <person name="Bonometti L."/>
            <person name="Westerberg I."/>
            <person name="Brannstrom I.O."/>
            <person name="Guillou S."/>
            <person name="Cros-Aarteil S."/>
            <person name="Calhoun S."/>
            <person name="Haridas S."/>
            <person name="Kuo A."/>
            <person name="Mondo S."/>
            <person name="Pangilinan J."/>
            <person name="Riley R."/>
            <person name="Labutti K."/>
            <person name="Andreopoulos B."/>
            <person name="Lipzen A."/>
            <person name="Chen C."/>
            <person name="Yanf M."/>
            <person name="Daum C."/>
            <person name="Ng V."/>
            <person name="Clum A."/>
            <person name="Ohm R."/>
            <person name="Martin F."/>
            <person name="Silar P."/>
            <person name="Natvig D."/>
            <person name="Lalanne C."/>
            <person name="Gautier V."/>
            <person name="Ament-Velasquez S.L."/>
            <person name="Kruys A."/>
            <person name="Hutchinson M.I."/>
            <person name="Powell A.J."/>
            <person name="Barry K."/>
            <person name="Miller A.N."/>
            <person name="Grigoriev I.V."/>
            <person name="Debuchy R."/>
            <person name="Gladieux P."/>
            <person name="Thoren M.H."/>
            <person name="Johannesson H."/>
        </authorList>
    </citation>
    <scope>NUCLEOTIDE SEQUENCE</scope>
    <source>
        <strain evidence="8">PSN293</strain>
    </source>
</reference>
<gene>
    <name evidence="8" type="ORF">QBC37DRAFT_444784</name>
</gene>
<dbReference type="InterPro" id="IPR052337">
    <property type="entry name" value="SAT4-like"/>
</dbReference>
<evidence type="ECO:0000256" key="6">
    <source>
        <dbReference type="SAM" id="Phobius"/>
    </source>
</evidence>
<protein>
    <recommendedName>
        <fullName evidence="7">Rhodopsin domain-containing protein</fullName>
    </recommendedName>
</protein>
<dbReference type="EMBL" id="MU858335">
    <property type="protein sequence ID" value="KAK4206939.1"/>
    <property type="molecule type" value="Genomic_DNA"/>
</dbReference>
<feature type="transmembrane region" description="Helical" evidence="6">
    <location>
        <begin position="97"/>
        <end position="118"/>
    </location>
</feature>
<feature type="transmembrane region" description="Helical" evidence="6">
    <location>
        <begin position="12"/>
        <end position="33"/>
    </location>
</feature>
<proteinExistence type="inferred from homology"/>
<dbReference type="Proteomes" id="UP001301769">
    <property type="component" value="Unassembled WGS sequence"/>
</dbReference>
<keyword evidence="9" id="KW-1185">Reference proteome</keyword>
<dbReference type="InterPro" id="IPR049326">
    <property type="entry name" value="Rhodopsin_dom_fungi"/>
</dbReference>
<feature type="domain" description="Rhodopsin" evidence="7">
    <location>
        <begin position="27"/>
        <end position="274"/>
    </location>
</feature>
<evidence type="ECO:0000256" key="3">
    <source>
        <dbReference type="ARBA" id="ARBA00022989"/>
    </source>
</evidence>
<dbReference type="Pfam" id="PF20684">
    <property type="entry name" value="Fung_rhodopsin"/>
    <property type="match status" value="1"/>
</dbReference>
<evidence type="ECO:0000256" key="2">
    <source>
        <dbReference type="ARBA" id="ARBA00022692"/>
    </source>
</evidence>
<dbReference type="AlphaFoldDB" id="A0AAN6XUG8"/>
<sequence length="368" mass="41330">MGPGVPLNHFLAAVWVSAAVVLLFLTVRLYARLFRGARRLYWDDGLAILAAILVIITTALWQWVAHSMYLTLNVSVGAAVPPADFFSQLELWLRVSYVVQTFFYTTLTAVKLSLLFFFRRLGGHMDRLRYVWWPVLGLTLATWVTGLGTSQFKCLLGSSEYIITYCDKPWAIEFTTVTLKVNCALDVLTDVLILLIPIILVWGVQLHLRRKLAFTGLFSLTAITIIVSIVRAVGINASKWENGQNDPSYIWLWSAIEACIAIVVACLSSFPQLFMASSKKPVYTPSESFIARLRSKQSNPKMARHDPLNINLHSTRELSSAISYDQEMGYINLADTLVKPTSTYHHGSLTLETPLELSSLPRRPAPYK</sequence>
<keyword evidence="4 6" id="KW-0472">Membrane</keyword>
<name>A0AAN6XUG8_9PEZI</name>
<dbReference type="GO" id="GO:0016020">
    <property type="term" value="C:membrane"/>
    <property type="evidence" value="ECO:0007669"/>
    <property type="project" value="UniProtKB-SubCell"/>
</dbReference>
<evidence type="ECO:0000256" key="5">
    <source>
        <dbReference type="ARBA" id="ARBA00038359"/>
    </source>
</evidence>
<feature type="transmembrane region" description="Helical" evidence="6">
    <location>
        <begin position="187"/>
        <end position="205"/>
    </location>
</feature>
<comment type="caution">
    <text evidence="8">The sequence shown here is derived from an EMBL/GenBank/DDBJ whole genome shotgun (WGS) entry which is preliminary data.</text>
</comment>
<feature type="transmembrane region" description="Helical" evidence="6">
    <location>
        <begin position="130"/>
        <end position="149"/>
    </location>
</feature>
<feature type="transmembrane region" description="Helical" evidence="6">
    <location>
        <begin position="212"/>
        <end position="230"/>
    </location>
</feature>
<reference evidence="8" key="1">
    <citation type="journal article" date="2023" name="Mol. Phylogenet. Evol.">
        <title>Genome-scale phylogeny and comparative genomics of the fungal order Sordariales.</title>
        <authorList>
            <person name="Hensen N."/>
            <person name="Bonometti L."/>
            <person name="Westerberg I."/>
            <person name="Brannstrom I.O."/>
            <person name="Guillou S."/>
            <person name="Cros-Aarteil S."/>
            <person name="Calhoun S."/>
            <person name="Haridas S."/>
            <person name="Kuo A."/>
            <person name="Mondo S."/>
            <person name="Pangilinan J."/>
            <person name="Riley R."/>
            <person name="LaButti K."/>
            <person name="Andreopoulos B."/>
            <person name="Lipzen A."/>
            <person name="Chen C."/>
            <person name="Yan M."/>
            <person name="Daum C."/>
            <person name="Ng V."/>
            <person name="Clum A."/>
            <person name="Steindorff A."/>
            <person name="Ohm R.A."/>
            <person name="Martin F."/>
            <person name="Silar P."/>
            <person name="Natvig D.O."/>
            <person name="Lalanne C."/>
            <person name="Gautier V."/>
            <person name="Ament-Velasquez S.L."/>
            <person name="Kruys A."/>
            <person name="Hutchinson M.I."/>
            <person name="Powell A.J."/>
            <person name="Barry K."/>
            <person name="Miller A.N."/>
            <person name="Grigoriev I.V."/>
            <person name="Debuchy R."/>
            <person name="Gladieux P."/>
            <person name="Hiltunen Thoren M."/>
            <person name="Johannesson H."/>
        </authorList>
    </citation>
    <scope>NUCLEOTIDE SEQUENCE</scope>
    <source>
        <strain evidence="8">PSN293</strain>
    </source>
</reference>
<dbReference type="PANTHER" id="PTHR33048:SF47">
    <property type="entry name" value="INTEGRAL MEMBRANE PROTEIN-RELATED"/>
    <property type="match status" value="1"/>
</dbReference>
<dbReference type="PANTHER" id="PTHR33048">
    <property type="entry name" value="PTH11-LIKE INTEGRAL MEMBRANE PROTEIN (AFU_ORTHOLOGUE AFUA_5G11245)"/>
    <property type="match status" value="1"/>
</dbReference>
<evidence type="ECO:0000259" key="7">
    <source>
        <dbReference type="Pfam" id="PF20684"/>
    </source>
</evidence>
<keyword evidence="2 6" id="KW-0812">Transmembrane</keyword>
<comment type="similarity">
    <text evidence="5">Belongs to the SAT4 family.</text>
</comment>
<evidence type="ECO:0000313" key="9">
    <source>
        <dbReference type="Proteomes" id="UP001301769"/>
    </source>
</evidence>